<dbReference type="AlphaFoldDB" id="A0A0A8ZLC1"/>
<reference evidence="1" key="2">
    <citation type="journal article" date="2015" name="Data Brief">
        <title>Shoot transcriptome of the giant reed, Arundo donax.</title>
        <authorList>
            <person name="Barrero R.A."/>
            <person name="Guerrero F.D."/>
            <person name="Moolhuijzen P."/>
            <person name="Goolsby J.A."/>
            <person name="Tidwell J."/>
            <person name="Bellgard S.E."/>
            <person name="Bellgard M.I."/>
        </authorList>
    </citation>
    <scope>NUCLEOTIDE SEQUENCE</scope>
    <source>
        <tissue evidence="1">Shoot tissue taken approximately 20 cm above the soil surface</tissue>
    </source>
</reference>
<reference evidence="1" key="1">
    <citation type="submission" date="2014-09" db="EMBL/GenBank/DDBJ databases">
        <authorList>
            <person name="Magalhaes I.L.F."/>
            <person name="Oliveira U."/>
            <person name="Santos F.R."/>
            <person name="Vidigal T.H.D.A."/>
            <person name="Brescovit A.D."/>
            <person name="Santos A.J."/>
        </authorList>
    </citation>
    <scope>NUCLEOTIDE SEQUENCE</scope>
    <source>
        <tissue evidence="1">Shoot tissue taken approximately 20 cm above the soil surface</tissue>
    </source>
</reference>
<evidence type="ECO:0000313" key="1">
    <source>
        <dbReference type="EMBL" id="JAD35622.1"/>
    </source>
</evidence>
<name>A0A0A8ZLC1_ARUDO</name>
<sequence>MFFADVDSLGSLPGGGLSHIEIGW</sequence>
<protein>
    <submittedName>
        <fullName evidence="1">Uncharacterized protein</fullName>
    </submittedName>
</protein>
<dbReference type="EMBL" id="GBRH01262273">
    <property type="protein sequence ID" value="JAD35622.1"/>
    <property type="molecule type" value="Transcribed_RNA"/>
</dbReference>
<accession>A0A0A8ZLC1</accession>
<proteinExistence type="predicted"/>
<organism evidence="1">
    <name type="scientific">Arundo donax</name>
    <name type="common">Giant reed</name>
    <name type="synonym">Donax arundinaceus</name>
    <dbReference type="NCBI Taxonomy" id="35708"/>
    <lineage>
        <taxon>Eukaryota</taxon>
        <taxon>Viridiplantae</taxon>
        <taxon>Streptophyta</taxon>
        <taxon>Embryophyta</taxon>
        <taxon>Tracheophyta</taxon>
        <taxon>Spermatophyta</taxon>
        <taxon>Magnoliopsida</taxon>
        <taxon>Liliopsida</taxon>
        <taxon>Poales</taxon>
        <taxon>Poaceae</taxon>
        <taxon>PACMAD clade</taxon>
        <taxon>Arundinoideae</taxon>
        <taxon>Arundineae</taxon>
        <taxon>Arundo</taxon>
    </lineage>
</organism>